<dbReference type="Pfam" id="PF11855">
    <property type="entry name" value="DUF3375"/>
    <property type="match status" value="1"/>
</dbReference>
<dbReference type="EMBL" id="BOMQ01000060">
    <property type="protein sequence ID" value="GIE51592.1"/>
    <property type="molecule type" value="Genomic_DNA"/>
</dbReference>
<evidence type="ECO:0000313" key="3">
    <source>
        <dbReference type="Proteomes" id="UP000647172"/>
    </source>
</evidence>
<name>A0A919MP24_9ACTN</name>
<comment type="caution">
    <text evidence="2">The sequence shown here is derived from an EMBL/GenBank/DDBJ whole genome shotgun (WGS) entry which is preliminary data.</text>
</comment>
<reference evidence="2" key="1">
    <citation type="submission" date="2021-01" db="EMBL/GenBank/DDBJ databases">
        <title>Whole genome shotgun sequence of Actinoplanes nipponensis NBRC 14063.</title>
        <authorList>
            <person name="Komaki H."/>
            <person name="Tamura T."/>
        </authorList>
    </citation>
    <scope>NUCLEOTIDE SEQUENCE</scope>
    <source>
        <strain evidence="2">NBRC 14063</strain>
    </source>
</reference>
<gene>
    <name evidence="2" type="ORF">Ani05nite_51260</name>
</gene>
<evidence type="ECO:0000313" key="2">
    <source>
        <dbReference type="EMBL" id="GIE51592.1"/>
    </source>
</evidence>
<organism evidence="2 3">
    <name type="scientific">Actinoplanes nipponensis</name>
    <dbReference type="NCBI Taxonomy" id="135950"/>
    <lineage>
        <taxon>Bacteria</taxon>
        <taxon>Bacillati</taxon>
        <taxon>Actinomycetota</taxon>
        <taxon>Actinomycetes</taxon>
        <taxon>Micromonosporales</taxon>
        <taxon>Micromonosporaceae</taxon>
        <taxon>Actinoplanes</taxon>
    </lineage>
</organism>
<keyword evidence="3" id="KW-1185">Reference proteome</keyword>
<feature type="region of interest" description="Disordered" evidence="1">
    <location>
        <begin position="488"/>
        <end position="510"/>
    </location>
</feature>
<dbReference type="InterPro" id="IPR021804">
    <property type="entry name" value="DUF3375"/>
</dbReference>
<evidence type="ECO:0008006" key="4">
    <source>
        <dbReference type="Google" id="ProtNLM"/>
    </source>
</evidence>
<evidence type="ECO:0000256" key="1">
    <source>
        <dbReference type="SAM" id="MobiDB-lite"/>
    </source>
</evidence>
<dbReference type="Proteomes" id="UP000647172">
    <property type="component" value="Unassembled WGS sequence"/>
</dbReference>
<proteinExistence type="predicted"/>
<dbReference type="RefSeq" id="WP_203772264.1">
    <property type="nucleotide sequence ID" value="NZ_BAAAYJ010000099.1"/>
</dbReference>
<protein>
    <recommendedName>
        <fullName evidence="4">DUF3375 domain-containing protein</fullName>
    </recommendedName>
</protein>
<sequence>MADIVGELARVAGAFDQPTLTLLYKGHARVVIAVFRTVFSRDVRTVPTARLHEQVDTYLDHLRSAGISDLPAGSGRDLCLRWMRGRWLVRSVEDGGTEVYTLTSHAQDALNLVTSLTRERGSLSEHRIATIVNAVRRFNTEVNPDRAARVSILNSEIERLSAERDRLLGGGVLPQVSADYMLEGFGELLQLVAALPSDFARVQEAFAMLRAQILASFRADNRPTGEVIDDYLRRTDSLMSATAEGRAFEGAFTLLRDDGLLLQLREDLTALLDHPVADDILNAADRRDLRGTVTLIRNGIDGVLTQRNRVTATLREYIQTHNTARDRELDATLRQLDAELARWMNAAGPRSAVDLPLLPPRLDIHHLRERFHNPNDEAELPALRDVGDHRPDRLSLAQLLAQGGPSLDQLRAAIEQAFSADEPVNSLGQLFGGLEIPLRRPVEIFGLLHLAANLGGFNQQHDHDEVYRAVRPDGSARDLNVPLIAVNRHEPGRMSADDDNREHPGQQEPE</sequence>
<accession>A0A919MP24</accession>
<dbReference type="AlphaFoldDB" id="A0A919MP24"/>